<keyword evidence="5 9" id="KW-0548">Nucleotidyltransferase</keyword>
<dbReference type="Gene3D" id="4.10.860.120">
    <property type="entry name" value="RNA polymerase II, clamp domain"/>
    <property type="match status" value="1"/>
</dbReference>
<evidence type="ECO:0000256" key="10">
    <source>
        <dbReference type="RuleBase" id="RU004279"/>
    </source>
</evidence>
<feature type="binding site" evidence="9">
    <location>
        <position position="75"/>
    </location>
    <ligand>
        <name>Zn(2+)</name>
        <dbReference type="ChEBI" id="CHEBI:29105"/>
        <label>1</label>
    </ligand>
</feature>
<keyword evidence="4 9" id="KW-0808">Transferase</keyword>
<keyword evidence="7 9" id="KW-0804">Transcription</keyword>
<dbReference type="InterPro" id="IPR044893">
    <property type="entry name" value="RNA_pol_Rpb1_clamp_domain"/>
</dbReference>
<dbReference type="Pfam" id="PF00623">
    <property type="entry name" value="RNA_pol_Rpb1_2"/>
    <property type="match status" value="1"/>
</dbReference>
<feature type="binding site" evidence="9">
    <location>
        <position position="78"/>
    </location>
    <ligand>
        <name>Zn(2+)</name>
        <dbReference type="ChEBI" id="CHEBI:29105"/>
        <label>1</label>
    </ligand>
</feature>
<dbReference type="InterPro" id="IPR007081">
    <property type="entry name" value="RNA_pol_Rpb1_5"/>
</dbReference>
<dbReference type="Gene3D" id="2.40.40.20">
    <property type="match status" value="1"/>
</dbReference>
<dbReference type="InterPro" id="IPR006592">
    <property type="entry name" value="RNA_pol_N"/>
</dbReference>
<feature type="binding site" evidence="9">
    <location>
        <position position="450"/>
    </location>
    <ligand>
        <name>Mg(2+)</name>
        <dbReference type="ChEBI" id="CHEBI:18420"/>
    </ligand>
</feature>
<dbReference type="InterPro" id="IPR000722">
    <property type="entry name" value="RNA_pol_asu"/>
</dbReference>
<dbReference type="Gene3D" id="1.10.132.30">
    <property type="match status" value="1"/>
</dbReference>
<evidence type="ECO:0000313" key="13">
    <source>
        <dbReference type="Proteomes" id="UP001623660"/>
    </source>
</evidence>
<sequence>MFELNNFDALQIGLASPEKIREWSRGEVKKPETINYRTLKPERDGLFCERIFGPQKDWECHCGKYKRIRYKGIVCDRCGVEVTKAKVRRERMGHIELAAPVSHIWYFKGIPSRMGLILDMSPRALEKVLYFASYVVLDPKETQLLKKQLLTEKEYREAVDKYGEENFVASMGAESVKKLLEEIDLQQLSLVLKEDLKNSTGQKKVRIIRRLEVVESFRKSGNRPEWMVIDVIPVIPPDLRPMVQLDGGRFATSDLNDLYRRVINRNNRLKKLLDLGAPDIIVRNEKRMLQEAVDALIDNGRRGRPVTGPGNRPLKSLSDMLKGKQGRFRQNLLGKRVDYSGRSVIVVGPELKMYQCGLPKEMALELFKPFVMKKLVERGLAHNIKSAKRMVERVQAQVWDVLEEVISDHPVLLNRAPTLHRLGIQAFQPILVEGRAIKLHPLSCTAYNADFDGDQMAVHVPLSVEAQSEARFLMLAAHNILKPSDGKPVVVPTQDMVLGSYYLTVEREGAKGEGRFFSSSDEVIMAYELKQIDINAKIKVKITKLEEEEYVSGIIDATAGKIIFNECVPQDLGFVDRNKPENAFKLEIDFLVAKKNLGKIINKCYMKHGATKTSIMLDKIKARGYHYSTISGITVSTSDMVVPEAKKRLLSESDAAVDKIEKMYRRGFISEDERYQRVIERWTKTTEDVADELMNNLDKFNPIFMMADSGARGSKSQIKQLAGMRGLMANPSGKIIELPIRASFREGLDVLEYFISTHGARKGNADTALKTADSGYLTRRLVDVSQDVIVREEDCGTHEGYDVSEIKEGNEVIESLSERLTGRYSAEDIINPNTKELIVSKNTYMDSKIADRIEASGIKKVKIRSVFTCKSRHGVCSRCYGMNMATAQKIDIGESVGIIAAQSIGEPGTQLTMRTFHTGGVAGSDITQGLPRVEELFEARKPKGLAIVSEVSGTVKMEETKKKRSVSVITDSGEEVTYDIPFGSRIKVSNGEAISAGDEVTEGSVNPHDILRIKGVQGVKNYLLSEVQKVYRLQGVDINDKHLEVVIRQMTRKIKIEESGDTELLPGTMIDIFDFEEENSRVETDGGNTAQGRVALLGITKAALATESFLSAASFQETTRVLTDAAIKGKVDPLLGLKENVIIGKLIPAGTGMTRYRSVKINTENEISEKQSENQLEA</sequence>
<comment type="subunit">
    <text evidence="9">The RNAP catalytic core consists of 2 alpha, 1 beta, 1 beta' and 1 omega subunit. When a sigma factor is associated with the core the holoenzyme is formed, which can initiate transcription.</text>
</comment>
<keyword evidence="3 9" id="KW-0240">DNA-directed RNA polymerase</keyword>
<dbReference type="CDD" id="cd01609">
    <property type="entry name" value="RNAP_beta'_N"/>
    <property type="match status" value="1"/>
</dbReference>
<dbReference type="Gene3D" id="2.40.50.100">
    <property type="match status" value="1"/>
</dbReference>
<comment type="caution">
    <text evidence="12">The sequence shown here is derived from an EMBL/GenBank/DDBJ whole genome shotgun (WGS) entry which is preliminary data.</text>
</comment>
<feature type="binding site" evidence="9">
    <location>
        <position position="876"/>
    </location>
    <ligand>
        <name>Zn(2+)</name>
        <dbReference type="ChEBI" id="CHEBI:29105"/>
        <label>2</label>
    </ligand>
</feature>
<keyword evidence="6 9" id="KW-0479">Metal-binding</keyword>
<organism evidence="12 13">
    <name type="scientific">Candidatus Clostridium eludens</name>
    <dbReference type="NCBI Taxonomy" id="3381663"/>
    <lineage>
        <taxon>Bacteria</taxon>
        <taxon>Bacillati</taxon>
        <taxon>Bacillota</taxon>
        <taxon>Clostridia</taxon>
        <taxon>Eubacteriales</taxon>
        <taxon>Clostridiaceae</taxon>
        <taxon>Clostridium</taxon>
    </lineage>
</organism>
<evidence type="ECO:0000256" key="5">
    <source>
        <dbReference type="ARBA" id="ARBA00022695"/>
    </source>
</evidence>
<keyword evidence="13" id="KW-1185">Reference proteome</keyword>
<feature type="binding site" evidence="9">
    <location>
        <position position="795"/>
    </location>
    <ligand>
        <name>Zn(2+)</name>
        <dbReference type="ChEBI" id="CHEBI:29105"/>
        <label>2</label>
    </ligand>
</feature>
<dbReference type="Gene3D" id="1.10.150.390">
    <property type="match status" value="1"/>
</dbReference>
<dbReference type="Pfam" id="PF04998">
    <property type="entry name" value="RNA_pol_Rpb1_5"/>
    <property type="match status" value="1"/>
</dbReference>
<evidence type="ECO:0000256" key="8">
    <source>
        <dbReference type="ARBA" id="ARBA00048552"/>
    </source>
</evidence>
<dbReference type="PANTHER" id="PTHR19376:SF54">
    <property type="entry name" value="DNA-DIRECTED RNA POLYMERASE SUBUNIT BETA"/>
    <property type="match status" value="1"/>
</dbReference>
<evidence type="ECO:0000256" key="9">
    <source>
        <dbReference type="HAMAP-Rule" id="MF_01322"/>
    </source>
</evidence>
<feature type="domain" description="RNA polymerase N-terminal" evidence="11">
    <location>
        <begin position="225"/>
        <end position="504"/>
    </location>
</feature>
<feature type="binding site" evidence="9">
    <location>
        <position position="869"/>
    </location>
    <ligand>
        <name>Zn(2+)</name>
        <dbReference type="ChEBI" id="CHEBI:29105"/>
        <label>2</label>
    </ligand>
</feature>
<dbReference type="PANTHER" id="PTHR19376">
    <property type="entry name" value="DNA-DIRECTED RNA POLYMERASE"/>
    <property type="match status" value="1"/>
</dbReference>
<dbReference type="InterPro" id="IPR007083">
    <property type="entry name" value="RNA_pol_Rpb1_4"/>
</dbReference>
<comment type="cofactor">
    <cofactor evidence="9">
        <name>Zn(2+)</name>
        <dbReference type="ChEBI" id="CHEBI:29105"/>
    </cofactor>
    <text evidence="9">Binds 2 Zn(2+) ions per subunit.</text>
</comment>
<evidence type="ECO:0000256" key="6">
    <source>
        <dbReference type="ARBA" id="ARBA00022723"/>
    </source>
</evidence>
<dbReference type="Proteomes" id="UP001623660">
    <property type="component" value="Unassembled WGS sequence"/>
</dbReference>
<dbReference type="Pfam" id="PF05000">
    <property type="entry name" value="RNA_pol_Rpb1_4"/>
    <property type="match status" value="1"/>
</dbReference>
<dbReference type="GO" id="GO:0000428">
    <property type="term" value="C:DNA-directed RNA polymerase complex"/>
    <property type="evidence" value="ECO:0007669"/>
    <property type="project" value="UniProtKB-KW"/>
</dbReference>
<dbReference type="InterPro" id="IPR007066">
    <property type="entry name" value="RNA_pol_Rpb1_3"/>
</dbReference>
<proteinExistence type="inferred from homology"/>
<keyword evidence="9" id="KW-0460">Magnesium</keyword>
<dbReference type="Gene3D" id="1.10.40.90">
    <property type="match status" value="1"/>
</dbReference>
<evidence type="ECO:0000256" key="3">
    <source>
        <dbReference type="ARBA" id="ARBA00022478"/>
    </source>
</evidence>
<dbReference type="EMBL" id="JBJHZX010000015">
    <property type="protein sequence ID" value="MFL0196180.1"/>
    <property type="molecule type" value="Genomic_DNA"/>
</dbReference>
<dbReference type="InterPro" id="IPR045867">
    <property type="entry name" value="DNA-dir_RpoC_beta_prime"/>
</dbReference>
<dbReference type="RefSeq" id="WP_406792291.1">
    <property type="nucleotide sequence ID" value="NZ_JBJHZX010000015.1"/>
</dbReference>
<comment type="similarity">
    <text evidence="2 9 10">Belongs to the RNA polymerase beta' chain family.</text>
</comment>
<evidence type="ECO:0000313" key="12">
    <source>
        <dbReference type="EMBL" id="MFL0196180.1"/>
    </source>
</evidence>
<dbReference type="Gene3D" id="1.10.274.100">
    <property type="entry name" value="RNA polymerase Rpb1, domain 3"/>
    <property type="match status" value="2"/>
</dbReference>
<feature type="binding site" evidence="9">
    <location>
        <position position="879"/>
    </location>
    <ligand>
        <name>Zn(2+)</name>
        <dbReference type="ChEBI" id="CHEBI:29105"/>
        <label>2</label>
    </ligand>
</feature>
<gene>
    <name evidence="9 12" type="primary">rpoC</name>
    <name evidence="12" type="ORF">ACJDU8_11465</name>
</gene>
<dbReference type="InterPro" id="IPR012754">
    <property type="entry name" value="DNA-dir_RpoC_beta_prime_bact"/>
</dbReference>
<dbReference type="NCBIfam" id="TIGR02386">
    <property type="entry name" value="rpoC_TIGR"/>
    <property type="match status" value="1"/>
</dbReference>
<evidence type="ECO:0000259" key="11">
    <source>
        <dbReference type="SMART" id="SM00663"/>
    </source>
</evidence>
<comment type="catalytic activity">
    <reaction evidence="8 9 10">
        <text>RNA(n) + a ribonucleoside 5'-triphosphate = RNA(n+1) + diphosphate</text>
        <dbReference type="Rhea" id="RHEA:21248"/>
        <dbReference type="Rhea" id="RHEA-COMP:14527"/>
        <dbReference type="Rhea" id="RHEA-COMP:17342"/>
        <dbReference type="ChEBI" id="CHEBI:33019"/>
        <dbReference type="ChEBI" id="CHEBI:61557"/>
        <dbReference type="ChEBI" id="CHEBI:140395"/>
        <dbReference type="EC" id="2.7.7.6"/>
    </reaction>
</comment>
<reference evidence="12 13" key="1">
    <citation type="submission" date="2024-11" db="EMBL/GenBank/DDBJ databases">
        <authorList>
            <person name="Heng Y.C."/>
            <person name="Lim A.C.H."/>
            <person name="Lee J.K.Y."/>
            <person name="Kittelmann S."/>
        </authorList>
    </citation>
    <scope>NUCLEOTIDE SEQUENCE [LARGE SCALE GENOMIC DNA]</scope>
    <source>
        <strain evidence="12 13">WILCCON 0269</strain>
    </source>
</reference>
<dbReference type="SMART" id="SM00663">
    <property type="entry name" value="RPOLA_N"/>
    <property type="match status" value="1"/>
</dbReference>
<comment type="cofactor">
    <cofactor evidence="9">
        <name>Mg(2+)</name>
        <dbReference type="ChEBI" id="CHEBI:18420"/>
    </cofactor>
    <text evidence="9">Binds 1 Mg(2+) ion per subunit.</text>
</comment>
<dbReference type="Gene3D" id="1.10.1790.20">
    <property type="match status" value="1"/>
</dbReference>
<feature type="binding site" evidence="9">
    <location>
        <position position="452"/>
    </location>
    <ligand>
        <name>Mg(2+)</name>
        <dbReference type="ChEBI" id="CHEBI:18420"/>
    </ligand>
</feature>
<dbReference type="SUPFAM" id="SSF64484">
    <property type="entry name" value="beta and beta-prime subunits of DNA dependent RNA-polymerase"/>
    <property type="match status" value="1"/>
</dbReference>
<dbReference type="HAMAP" id="MF_01322">
    <property type="entry name" value="RNApol_bact_RpoC"/>
    <property type="match status" value="1"/>
</dbReference>
<evidence type="ECO:0000256" key="7">
    <source>
        <dbReference type="ARBA" id="ARBA00023163"/>
    </source>
</evidence>
<dbReference type="EC" id="2.7.7.6" evidence="9"/>
<accession>A0ABW8SJJ0</accession>
<dbReference type="InterPro" id="IPR007080">
    <property type="entry name" value="RNA_pol_Rpb1_1"/>
</dbReference>
<keyword evidence="9" id="KW-0862">Zinc</keyword>
<feature type="binding site" evidence="9">
    <location>
        <position position="62"/>
    </location>
    <ligand>
        <name>Zn(2+)</name>
        <dbReference type="ChEBI" id="CHEBI:29105"/>
        <label>1</label>
    </ligand>
</feature>
<evidence type="ECO:0000256" key="4">
    <source>
        <dbReference type="ARBA" id="ARBA00022679"/>
    </source>
</evidence>
<comment type="function">
    <text evidence="1 9 10">DNA-dependent RNA polymerase catalyzes the transcription of DNA into RNA using the four ribonucleoside triphosphates as substrates.</text>
</comment>
<dbReference type="InterPro" id="IPR042102">
    <property type="entry name" value="RNA_pol_Rpb1_3_sf"/>
</dbReference>
<evidence type="ECO:0000256" key="1">
    <source>
        <dbReference type="ARBA" id="ARBA00004026"/>
    </source>
</evidence>
<dbReference type="CDD" id="cd02655">
    <property type="entry name" value="RNAP_beta'_C"/>
    <property type="match status" value="1"/>
</dbReference>
<evidence type="ECO:0000256" key="2">
    <source>
        <dbReference type="ARBA" id="ARBA00006460"/>
    </source>
</evidence>
<dbReference type="Pfam" id="PF04983">
    <property type="entry name" value="RNA_pol_Rpb1_3"/>
    <property type="match status" value="1"/>
</dbReference>
<name>A0ABW8SJJ0_9CLOT</name>
<feature type="binding site" evidence="9">
    <location>
        <position position="60"/>
    </location>
    <ligand>
        <name>Zn(2+)</name>
        <dbReference type="ChEBI" id="CHEBI:29105"/>
        <label>1</label>
    </ligand>
</feature>
<dbReference type="GO" id="GO:0003899">
    <property type="term" value="F:DNA-directed RNA polymerase activity"/>
    <property type="evidence" value="ECO:0007669"/>
    <property type="project" value="UniProtKB-EC"/>
</dbReference>
<protein>
    <recommendedName>
        <fullName evidence="9">DNA-directed RNA polymerase subunit beta'</fullName>
        <shortName evidence="9">RNAP subunit beta'</shortName>
        <ecNumber evidence="9">2.7.7.6</ecNumber>
    </recommendedName>
    <alternativeName>
        <fullName evidence="9">RNA polymerase subunit beta'</fullName>
    </alternativeName>
    <alternativeName>
        <fullName evidence="9">Transcriptase subunit beta'</fullName>
    </alternativeName>
</protein>
<feature type="binding site" evidence="9">
    <location>
        <position position="454"/>
    </location>
    <ligand>
        <name>Mg(2+)</name>
        <dbReference type="ChEBI" id="CHEBI:18420"/>
    </ligand>
</feature>
<dbReference type="InterPro" id="IPR038120">
    <property type="entry name" value="Rpb1_funnel_sf"/>
</dbReference>
<dbReference type="Pfam" id="PF04997">
    <property type="entry name" value="RNA_pol_Rpb1_1"/>
    <property type="match status" value="1"/>
</dbReference>